<evidence type="ECO:0000313" key="3">
    <source>
        <dbReference type="Proteomes" id="UP000182227"/>
    </source>
</evidence>
<name>A0A0U1DVN0_9MYCO</name>
<accession>A0A0U1DVN0</accession>
<evidence type="ECO:0000313" key="2">
    <source>
        <dbReference type="EMBL" id="CQD23549.1"/>
    </source>
</evidence>
<gene>
    <name evidence="2" type="ORF">BN970_05899</name>
</gene>
<evidence type="ECO:0000256" key="1">
    <source>
        <dbReference type="SAM" id="MobiDB-lite"/>
    </source>
</evidence>
<protein>
    <submittedName>
        <fullName evidence="2">Uncharacterized protein</fullName>
    </submittedName>
</protein>
<dbReference type="Proteomes" id="UP000182227">
    <property type="component" value="Unassembled WGS sequence"/>
</dbReference>
<organism evidence="2 3">
    <name type="scientific">Mycolicibacterium conceptionense</name>
    <dbReference type="NCBI Taxonomy" id="451644"/>
    <lineage>
        <taxon>Bacteria</taxon>
        <taxon>Bacillati</taxon>
        <taxon>Actinomycetota</taxon>
        <taxon>Actinomycetes</taxon>
        <taxon>Mycobacteriales</taxon>
        <taxon>Mycobacteriaceae</taxon>
        <taxon>Mycolicibacterium</taxon>
    </lineage>
</organism>
<proteinExistence type="predicted"/>
<dbReference type="EMBL" id="CTEF01000006">
    <property type="protein sequence ID" value="CQD23549.1"/>
    <property type="molecule type" value="Genomic_DNA"/>
</dbReference>
<reference evidence="2 3" key="1">
    <citation type="submission" date="2015-03" db="EMBL/GenBank/DDBJ databases">
        <authorList>
            <person name="Murphy D."/>
        </authorList>
    </citation>
    <scope>NUCLEOTIDE SEQUENCE [LARGE SCALE GENOMIC DNA]</scope>
    <source>
        <strain evidence="2 3">D16</strain>
    </source>
</reference>
<dbReference type="AlphaFoldDB" id="A0A0U1DVN0"/>
<sequence>MNTIHLEPSPCRGLGKRRVIHAGLPNLAQSAPMISAVSSDAAQRAATISGWPGNATAVATSTTGLTAGAASMNVRAAAPTALPSVLSPKSLRATGTEPHSHPGKAAPPMPAARIAAPVRFGSHLASRSGVTNTAISPLMITPSARNGRACTKTPQNTVAAVAISGVPSTKPRSVLPAKASTMTPTTSNCMDVGRHRSAAEVVATADMMPAMVGTGLCGTQMTIIFIRWG</sequence>
<feature type="region of interest" description="Disordered" evidence="1">
    <location>
        <begin position="90"/>
        <end position="109"/>
    </location>
</feature>